<gene>
    <name evidence="3" type="primary">20348483</name>
    <name evidence="2" type="ORF">GGTG_08025</name>
</gene>
<feature type="compositionally biased region" description="Basic and acidic residues" evidence="1">
    <location>
        <begin position="177"/>
        <end position="187"/>
    </location>
</feature>
<evidence type="ECO:0000313" key="3">
    <source>
        <dbReference type="EnsemblFungi" id="EJT74180"/>
    </source>
</evidence>
<dbReference type="Proteomes" id="UP000006039">
    <property type="component" value="Unassembled WGS sequence"/>
</dbReference>
<dbReference type="HOGENOM" id="CLU_1008462_0_0_1"/>
<feature type="compositionally biased region" description="Polar residues" evidence="1">
    <location>
        <begin position="125"/>
        <end position="142"/>
    </location>
</feature>
<name>J3P3D8_GAET3</name>
<protein>
    <submittedName>
        <fullName evidence="2 3">Uncharacterized protein</fullName>
    </submittedName>
</protein>
<dbReference type="RefSeq" id="XP_009224124.1">
    <property type="nucleotide sequence ID" value="XM_009225860.1"/>
</dbReference>
<proteinExistence type="predicted"/>
<evidence type="ECO:0000256" key="1">
    <source>
        <dbReference type="SAM" id="MobiDB-lite"/>
    </source>
</evidence>
<feature type="region of interest" description="Disordered" evidence="1">
    <location>
        <begin position="63"/>
        <end position="161"/>
    </location>
</feature>
<dbReference type="VEuPathDB" id="FungiDB:GGTG_08025"/>
<keyword evidence="4" id="KW-1185">Reference proteome</keyword>
<reference evidence="3" key="5">
    <citation type="submission" date="2018-04" db="UniProtKB">
        <authorList>
            <consortium name="EnsemblFungi"/>
        </authorList>
    </citation>
    <scope>IDENTIFICATION</scope>
    <source>
        <strain evidence="3">R3-111a-1</strain>
    </source>
</reference>
<reference evidence="2" key="3">
    <citation type="submission" date="2010-09" db="EMBL/GenBank/DDBJ databases">
        <title>Annotation of Gaeumannomyces graminis var. tritici R3-111a-1.</title>
        <authorList>
            <consortium name="The Broad Institute Genome Sequencing Platform"/>
            <person name="Ma L.-J."/>
            <person name="Dead R."/>
            <person name="Young S.K."/>
            <person name="Zeng Q."/>
            <person name="Gargeya S."/>
            <person name="Fitzgerald M."/>
            <person name="Haas B."/>
            <person name="Abouelleil A."/>
            <person name="Alvarado L."/>
            <person name="Arachchi H.M."/>
            <person name="Berlin A."/>
            <person name="Brown A."/>
            <person name="Chapman S.B."/>
            <person name="Chen Z."/>
            <person name="Dunbar C."/>
            <person name="Freedman E."/>
            <person name="Gearin G."/>
            <person name="Gellesch M."/>
            <person name="Goldberg J."/>
            <person name="Griggs A."/>
            <person name="Gujja S."/>
            <person name="Heiman D."/>
            <person name="Howarth C."/>
            <person name="Larson L."/>
            <person name="Lui A."/>
            <person name="MacDonald P.J.P."/>
            <person name="Mehta T."/>
            <person name="Montmayeur A."/>
            <person name="Murphy C."/>
            <person name="Neiman D."/>
            <person name="Pearson M."/>
            <person name="Priest M."/>
            <person name="Roberts A."/>
            <person name="Saif S."/>
            <person name="Shea T."/>
            <person name="Shenoy N."/>
            <person name="Sisk P."/>
            <person name="Stolte C."/>
            <person name="Sykes S."/>
            <person name="Yandava C."/>
            <person name="Wortman J."/>
            <person name="Nusbaum C."/>
            <person name="Birren B."/>
        </authorList>
    </citation>
    <scope>NUCLEOTIDE SEQUENCE</scope>
    <source>
        <strain evidence="2">R3-111a-1</strain>
    </source>
</reference>
<dbReference type="GeneID" id="20348483"/>
<feature type="region of interest" description="Disordered" evidence="1">
    <location>
        <begin position="175"/>
        <end position="199"/>
    </location>
</feature>
<dbReference type="AlphaFoldDB" id="J3P3D8"/>
<reference evidence="2" key="2">
    <citation type="submission" date="2010-07" db="EMBL/GenBank/DDBJ databases">
        <authorList>
            <consortium name="The Broad Institute Genome Sequencing Platform"/>
            <consortium name="Broad Institute Genome Sequencing Center for Infectious Disease"/>
            <person name="Ma L.-J."/>
            <person name="Dead R."/>
            <person name="Young S."/>
            <person name="Zeng Q."/>
            <person name="Koehrsen M."/>
            <person name="Alvarado L."/>
            <person name="Berlin A."/>
            <person name="Chapman S.B."/>
            <person name="Chen Z."/>
            <person name="Freedman E."/>
            <person name="Gellesch M."/>
            <person name="Goldberg J."/>
            <person name="Griggs A."/>
            <person name="Gujja S."/>
            <person name="Heilman E.R."/>
            <person name="Heiman D."/>
            <person name="Hepburn T."/>
            <person name="Howarth C."/>
            <person name="Jen D."/>
            <person name="Larson L."/>
            <person name="Mehta T."/>
            <person name="Neiman D."/>
            <person name="Pearson M."/>
            <person name="Roberts A."/>
            <person name="Saif S."/>
            <person name="Shea T."/>
            <person name="Shenoy N."/>
            <person name="Sisk P."/>
            <person name="Stolte C."/>
            <person name="Sykes S."/>
            <person name="Walk T."/>
            <person name="White J."/>
            <person name="Yandava C."/>
            <person name="Haas B."/>
            <person name="Nusbaum C."/>
            <person name="Birren B."/>
        </authorList>
    </citation>
    <scope>NUCLEOTIDE SEQUENCE</scope>
    <source>
        <strain evidence="2">R3-111a-1</strain>
    </source>
</reference>
<organism evidence="2">
    <name type="scientific">Gaeumannomyces tritici (strain R3-111a-1)</name>
    <name type="common">Wheat and barley take-all root rot fungus</name>
    <name type="synonym">Gaeumannomyces graminis var. tritici</name>
    <dbReference type="NCBI Taxonomy" id="644352"/>
    <lineage>
        <taxon>Eukaryota</taxon>
        <taxon>Fungi</taxon>
        <taxon>Dikarya</taxon>
        <taxon>Ascomycota</taxon>
        <taxon>Pezizomycotina</taxon>
        <taxon>Sordariomycetes</taxon>
        <taxon>Sordariomycetidae</taxon>
        <taxon>Magnaporthales</taxon>
        <taxon>Magnaporthaceae</taxon>
        <taxon>Gaeumannomyces</taxon>
    </lineage>
</organism>
<dbReference type="EnsemblFungi" id="EJT74180">
    <property type="protein sequence ID" value="EJT74180"/>
    <property type="gene ID" value="GGTG_08025"/>
</dbReference>
<reference evidence="4" key="1">
    <citation type="submission" date="2010-07" db="EMBL/GenBank/DDBJ databases">
        <title>The genome sequence of Gaeumannomyces graminis var. tritici strain R3-111a-1.</title>
        <authorList>
            <consortium name="The Broad Institute Genome Sequencing Platform"/>
            <person name="Ma L.-J."/>
            <person name="Dead R."/>
            <person name="Young S."/>
            <person name="Zeng Q."/>
            <person name="Koehrsen M."/>
            <person name="Alvarado L."/>
            <person name="Berlin A."/>
            <person name="Chapman S.B."/>
            <person name="Chen Z."/>
            <person name="Freedman E."/>
            <person name="Gellesch M."/>
            <person name="Goldberg J."/>
            <person name="Griggs A."/>
            <person name="Gujja S."/>
            <person name="Heilman E.R."/>
            <person name="Heiman D."/>
            <person name="Hepburn T."/>
            <person name="Howarth C."/>
            <person name="Jen D."/>
            <person name="Larson L."/>
            <person name="Mehta T."/>
            <person name="Neiman D."/>
            <person name="Pearson M."/>
            <person name="Roberts A."/>
            <person name="Saif S."/>
            <person name="Shea T."/>
            <person name="Shenoy N."/>
            <person name="Sisk P."/>
            <person name="Stolte C."/>
            <person name="Sykes S."/>
            <person name="Walk T."/>
            <person name="White J."/>
            <person name="Yandava C."/>
            <person name="Haas B."/>
            <person name="Nusbaum C."/>
            <person name="Birren B."/>
        </authorList>
    </citation>
    <scope>NUCLEOTIDE SEQUENCE [LARGE SCALE GENOMIC DNA]</scope>
    <source>
        <strain evidence="4">R3-111a-1</strain>
    </source>
</reference>
<accession>J3P3D8</accession>
<reference evidence="3" key="4">
    <citation type="journal article" date="2015" name="G3 (Bethesda)">
        <title>Genome sequences of three phytopathogenic species of the Magnaporthaceae family of fungi.</title>
        <authorList>
            <person name="Okagaki L.H."/>
            <person name="Nunes C.C."/>
            <person name="Sailsbery J."/>
            <person name="Clay B."/>
            <person name="Brown D."/>
            <person name="John T."/>
            <person name="Oh Y."/>
            <person name="Young N."/>
            <person name="Fitzgerald M."/>
            <person name="Haas B.J."/>
            <person name="Zeng Q."/>
            <person name="Young S."/>
            <person name="Adiconis X."/>
            <person name="Fan L."/>
            <person name="Levin J.Z."/>
            <person name="Mitchell T.K."/>
            <person name="Okubara P.A."/>
            <person name="Farman M.L."/>
            <person name="Kohn L.M."/>
            <person name="Birren B."/>
            <person name="Ma L.-J."/>
            <person name="Dean R.A."/>
        </authorList>
    </citation>
    <scope>NUCLEOTIDE SEQUENCE</scope>
    <source>
        <strain evidence="3">R3-111a-1</strain>
    </source>
</reference>
<feature type="compositionally biased region" description="Basic and acidic residues" evidence="1">
    <location>
        <begin position="80"/>
        <end position="94"/>
    </location>
</feature>
<evidence type="ECO:0000313" key="4">
    <source>
        <dbReference type="Proteomes" id="UP000006039"/>
    </source>
</evidence>
<sequence>MGWGRGRLGCARHPSFPAAVMGKFIQVGINLLVLNPVLVLALFRPIPVSRIYNPHSPFVKSETAQRQSSYFAAMPTRSRSRSESRDVADPDHEQLISAPENGRAKRPTSTRSRESYETQILEASDLSSQSVNATPRSVASSSHTREGRQGGPGLAARPPSTRSLIRRISSMVRKNKKGIERQKDELHTAQQEAEQTKKENAMLKQQLEDANKTLARLESNLIEQGYALQDAVEECQTLQSHLENSIYVPLLGEPEGCPRLASEVYKSKKYKRRTWG</sequence>
<evidence type="ECO:0000313" key="2">
    <source>
        <dbReference type="EMBL" id="EJT74180.1"/>
    </source>
</evidence>
<dbReference type="EMBL" id="GL385398">
    <property type="protein sequence ID" value="EJT74180.1"/>
    <property type="molecule type" value="Genomic_DNA"/>
</dbReference>